<accession>A0A1I4XMM2</accession>
<keyword evidence="9 13" id="KW-0489">Methyltransferase</keyword>
<dbReference type="EC" id="2.1.1.-" evidence="9"/>
<dbReference type="PRINTS" id="PR00864">
    <property type="entry name" value="PREPILNPTASE"/>
</dbReference>
<organism evidence="13 14">
    <name type="scientific">Proteiniclasticum ruminis</name>
    <dbReference type="NCBI Taxonomy" id="398199"/>
    <lineage>
        <taxon>Bacteria</taxon>
        <taxon>Bacillati</taxon>
        <taxon>Bacillota</taxon>
        <taxon>Clostridia</taxon>
        <taxon>Eubacteriales</taxon>
        <taxon>Clostridiaceae</taxon>
        <taxon>Proteiniclasticum</taxon>
    </lineage>
</organism>
<evidence type="ECO:0000313" key="14">
    <source>
        <dbReference type="Proteomes" id="UP000181899"/>
    </source>
</evidence>
<dbReference type="PANTHER" id="PTHR30487">
    <property type="entry name" value="TYPE 4 PREPILIN-LIKE PROTEINS LEADER PEPTIDE-PROCESSING ENZYME"/>
    <property type="match status" value="1"/>
</dbReference>
<dbReference type="Pfam" id="PF01478">
    <property type="entry name" value="Peptidase_A24"/>
    <property type="match status" value="1"/>
</dbReference>
<keyword evidence="9" id="KW-0645">Protease</keyword>
<evidence type="ECO:0000256" key="8">
    <source>
        <dbReference type="RuleBase" id="RU003793"/>
    </source>
</evidence>
<evidence type="ECO:0000256" key="3">
    <source>
        <dbReference type="ARBA" id="ARBA00022475"/>
    </source>
</evidence>
<evidence type="ECO:0000256" key="2">
    <source>
        <dbReference type="ARBA" id="ARBA00005801"/>
    </source>
</evidence>
<comment type="similarity">
    <text evidence="2 8">Belongs to the peptidase A24 family.</text>
</comment>
<comment type="function">
    <text evidence="9">Plays an essential role in type IV pili and type II pseudopili formation by proteolytically removing the leader sequence from substrate proteins and subsequently monomethylating the alpha-amino group of the newly exposed N-terminal phenylalanine.</text>
</comment>
<evidence type="ECO:0000259" key="12">
    <source>
        <dbReference type="Pfam" id="PF06750"/>
    </source>
</evidence>
<evidence type="ECO:0000256" key="1">
    <source>
        <dbReference type="ARBA" id="ARBA00004429"/>
    </source>
</evidence>
<dbReference type="GO" id="GO:0005886">
    <property type="term" value="C:plasma membrane"/>
    <property type="evidence" value="ECO:0007669"/>
    <property type="project" value="UniProtKB-SubCell"/>
</dbReference>
<keyword evidence="9 13" id="KW-0808">Transferase</keyword>
<feature type="transmembrane region" description="Helical" evidence="10">
    <location>
        <begin position="128"/>
        <end position="145"/>
    </location>
</feature>
<dbReference type="InterPro" id="IPR000045">
    <property type="entry name" value="Prepilin_IV_endopep_pep"/>
</dbReference>
<dbReference type="EC" id="3.4.23.43" evidence="9"/>
<dbReference type="Pfam" id="PF06750">
    <property type="entry name" value="A24_N_bact"/>
    <property type="match status" value="1"/>
</dbReference>
<dbReference type="PANTHER" id="PTHR30487:SF0">
    <property type="entry name" value="PREPILIN LEADER PEPTIDASE_N-METHYLTRANSFERASE-RELATED"/>
    <property type="match status" value="1"/>
</dbReference>
<keyword evidence="6 10" id="KW-1133">Transmembrane helix</keyword>
<evidence type="ECO:0000256" key="6">
    <source>
        <dbReference type="ARBA" id="ARBA00022989"/>
    </source>
</evidence>
<protein>
    <recommendedName>
        <fullName evidence="9">Prepilin leader peptidase/N-methyltransferase</fullName>
        <ecNumber evidence="9">2.1.1.-</ecNumber>
        <ecNumber evidence="9">3.4.23.43</ecNumber>
    </recommendedName>
</protein>
<keyword evidence="9" id="KW-0378">Hydrolase</keyword>
<evidence type="ECO:0000259" key="11">
    <source>
        <dbReference type="Pfam" id="PF01478"/>
    </source>
</evidence>
<evidence type="ECO:0000256" key="4">
    <source>
        <dbReference type="ARBA" id="ARBA00022519"/>
    </source>
</evidence>
<gene>
    <name evidence="13" type="ORF">SAMN04488695_10176</name>
</gene>
<feature type="transmembrane region" description="Helical" evidence="10">
    <location>
        <begin position="198"/>
        <end position="219"/>
    </location>
</feature>
<dbReference type="RefSeq" id="WP_074908831.1">
    <property type="nucleotide sequence ID" value="NZ_FOVK01000001.1"/>
</dbReference>
<feature type="transmembrane region" description="Helical" evidence="10">
    <location>
        <begin position="157"/>
        <end position="178"/>
    </location>
</feature>
<feature type="transmembrane region" description="Helical" evidence="10">
    <location>
        <begin position="100"/>
        <end position="116"/>
    </location>
</feature>
<dbReference type="GO" id="GO:0032259">
    <property type="term" value="P:methylation"/>
    <property type="evidence" value="ECO:0007669"/>
    <property type="project" value="UniProtKB-KW"/>
</dbReference>
<dbReference type="Gene3D" id="1.20.120.1220">
    <property type="match status" value="1"/>
</dbReference>
<dbReference type="GO" id="GO:0004190">
    <property type="term" value="F:aspartic-type endopeptidase activity"/>
    <property type="evidence" value="ECO:0007669"/>
    <property type="project" value="UniProtKB-EC"/>
</dbReference>
<feature type="domain" description="Prepilin type IV endopeptidase peptidase" evidence="11">
    <location>
        <begin position="106"/>
        <end position="212"/>
    </location>
</feature>
<sequence>MDFLIYLYVFILGTLIGSFLNVVVYRLPREESLSYPPSHCPKCNTRLKFMDLFPVFSYLFLKGKCRYCDARISVRYPLVELSTGLIYLYTFWSFGITRETILYVMIFSLLIPVFLIDYDHTIIPDRLNFGIFMVAAMYFAFEIYYGNQTFRSLLNPIYGLLIGGGFFLFVAVVTKGAMGGGDIKLMAALGFLFGSAQTLLLMFLSFIIGGALSSLLLLLKIKKRKDYIPFGPFICISAFIVVFWGDQILNWYLN</sequence>
<keyword evidence="9" id="KW-0511">Multifunctional enzyme</keyword>
<evidence type="ECO:0000256" key="7">
    <source>
        <dbReference type="ARBA" id="ARBA00023136"/>
    </source>
</evidence>
<feature type="domain" description="Prepilin peptidase A24 N-terminal" evidence="12">
    <location>
        <begin position="11"/>
        <end position="94"/>
    </location>
</feature>
<dbReference type="AlphaFoldDB" id="A0A1I4XMM2"/>
<dbReference type="InterPro" id="IPR050882">
    <property type="entry name" value="Prepilin_peptidase/N-MTase"/>
</dbReference>
<feature type="transmembrane region" description="Helical" evidence="10">
    <location>
        <begin position="6"/>
        <end position="25"/>
    </location>
</feature>
<keyword evidence="5 9" id="KW-0812">Transmembrane</keyword>
<dbReference type="InterPro" id="IPR010627">
    <property type="entry name" value="Prepilin_pept_A24_N"/>
</dbReference>
<evidence type="ECO:0000313" key="13">
    <source>
        <dbReference type="EMBL" id="SFN27062.1"/>
    </source>
</evidence>
<comment type="subcellular location">
    <subcellularLocation>
        <location evidence="1">Cell inner membrane</location>
        <topology evidence="1">Multi-pass membrane protein</topology>
    </subcellularLocation>
    <subcellularLocation>
        <location evidence="9">Cell membrane</location>
        <topology evidence="9">Multi-pass membrane protein</topology>
    </subcellularLocation>
</comment>
<dbReference type="GO" id="GO:0008168">
    <property type="term" value="F:methyltransferase activity"/>
    <property type="evidence" value="ECO:0007669"/>
    <property type="project" value="UniProtKB-KW"/>
</dbReference>
<keyword evidence="7 10" id="KW-0472">Membrane</keyword>
<proteinExistence type="inferred from homology"/>
<evidence type="ECO:0000256" key="5">
    <source>
        <dbReference type="ARBA" id="ARBA00022692"/>
    </source>
</evidence>
<evidence type="ECO:0000256" key="10">
    <source>
        <dbReference type="SAM" id="Phobius"/>
    </source>
</evidence>
<dbReference type="InterPro" id="IPR014032">
    <property type="entry name" value="Peptidase_A24A_bac"/>
</dbReference>
<evidence type="ECO:0000256" key="9">
    <source>
        <dbReference type="RuleBase" id="RU003794"/>
    </source>
</evidence>
<dbReference type="Proteomes" id="UP000181899">
    <property type="component" value="Unassembled WGS sequence"/>
</dbReference>
<keyword evidence="4" id="KW-0997">Cell inner membrane</keyword>
<reference evidence="13 14" key="1">
    <citation type="submission" date="2016-10" db="EMBL/GenBank/DDBJ databases">
        <authorList>
            <person name="de Groot N.N."/>
        </authorList>
    </citation>
    <scope>NUCLEOTIDE SEQUENCE [LARGE SCALE GENOMIC DNA]</scope>
    <source>
        <strain evidence="13 14">ML2</strain>
    </source>
</reference>
<keyword evidence="3" id="KW-1003">Cell membrane</keyword>
<comment type="catalytic activity">
    <reaction evidence="9">
        <text>Typically cleaves a -Gly-|-Phe- bond to release an N-terminal, basic peptide of 5-8 residues from type IV prepilin, and then N-methylates the new N-terminal amino group, the methyl donor being S-adenosyl-L-methionine.</text>
        <dbReference type="EC" id="3.4.23.43"/>
    </reaction>
</comment>
<feature type="transmembrane region" description="Helical" evidence="10">
    <location>
        <begin position="226"/>
        <end position="245"/>
    </location>
</feature>
<dbReference type="GO" id="GO:0006465">
    <property type="term" value="P:signal peptide processing"/>
    <property type="evidence" value="ECO:0007669"/>
    <property type="project" value="TreeGrafter"/>
</dbReference>
<dbReference type="OrthoDB" id="9789291at2"/>
<keyword evidence="14" id="KW-1185">Reference proteome</keyword>
<dbReference type="EMBL" id="FOVK01000001">
    <property type="protein sequence ID" value="SFN27062.1"/>
    <property type="molecule type" value="Genomic_DNA"/>
</dbReference>
<name>A0A1I4XMM2_9CLOT</name>